<dbReference type="AlphaFoldDB" id="A0AAV2IJI1"/>
<dbReference type="SMART" id="SM00054">
    <property type="entry name" value="EFh"/>
    <property type="match status" value="2"/>
</dbReference>
<dbReference type="PRINTS" id="PR00390">
    <property type="entry name" value="PHPHLIPASEC"/>
</dbReference>
<dbReference type="Proteomes" id="UP001497497">
    <property type="component" value="Unassembled WGS sequence"/>
</dbReference>
<dbReference type="PROSITE" id="PS00018">
    <property type="entry name" value="EF_HAND_1"/>
    <property type="match status" value="1"/>
</dbReference>
<dbReference type="GO" id="GO:0016042">
    <property type="term" value="P:lipid catabolic process"/>
    <property type="evidence" value="ECO:0007669"/>
    <property type="project" value="UniProtKB-KW"/>
</dbReference>
<keyword evidence="4" id="KW-0963">Cytoplasm</keyword>
<dbReference type="InterPro" id="IPR001711">
    <property type="entry name" value="PLipase_C_Pinositol-sp_Y"/>
</dbReference>
<keyword evidence="5 11" id="KW-0378">Hydrolase</keyword>
<reference evidence="15 16" key="1">
    <citation type="submission" date="2024-04" db="EMBL/GenBank/DDBJ databases">
        <authorList>
            <consortium name="Genoscope - CEA"/>
            <person name="William W."/>
        </authorList>
    </citation>
    <scope>NUCLEOTIDE SEQUENCE [LARGE SCALE GENOMIC DNA]</scope>
</reference>
<protein>
    <recommendedName>
        <fullName evidence="3 11">Phosphoinositide phospholipase C</fullName>
        <ecNumber evidence="3 11">3.1.4.11</ecNumber>
    </recommendedName>
</protein>
<evidence type="ECO:0000256" key="11">
    <source>
        <dbReference type="RuleBase" id="RU361133"/>
    </source>
</evidence>
<evidence type="ECO:0000313" key="15">
    <source>
        <dbReference type="EMBL" id="CAL1546426.1"/>
    </source>
</evidence>
<dbReference type="SMART" id="SM00149">
    <property type="entry name" value="PLCYc"/>
    <property type="match status" value="1"/>
</dbReference>
<dbReference type="SUPFAM" id="SSF47473">
    <property type="entry name" value="EF-hand"/>
    <property type="match status" value="1"/>
</dbReference>
<dbReference type="Pfam" id="PF00387">
    <property type="entry name" value="PI-PLC-Y"/>
    <property type="match status" value="1"/>
</dbReference>
<evidence type="ECO:0000256" key="1">
    <source>
        <dbReference type="ARBA" id="ARBA00001913"/>
    </source>
</evidence>
<evidence type="ECO:0000256" key="8">
    <source>
        <dbReference type="ARBA" id="ARBA00023098"/>
    </source>
</evidence>
<dbReference type="PROSITE" id="PS50222">
    <property type="entry name" value="EF_HAND_2"/>
    <property type="match status" value="1"/>
</dbReference>
<dbReference type="Gene3D" id="3.20.20.190">
    <property type="entry name" value="Phosphatidylinositol (PI) phosphodiesterase"/>
    <property type="match status" value="1"/>
</dbReference>
<dbReference type="GO" id="GO:0005886">
    <property type="term" value="C:plasma membrane"/>
    <property type="evidence" value="ECO:0007669"/>
    <property type="project" value="TreeGrafter"/>
</dbReference>
<feature type="compositionally biased region" description="Acidic residues" evidence="12">
    <location>
        <begin position="336"/>
        <end position="348"/>
    </location>
</feature>
<keyword evidence="7 11" id="KW-0442">Lipid degradation</keyword>
<dbReference type="Pfam" id="PF00388">
    <property type="entry name" value="PI-PLC-X"/>
    <property type="match status" value="1"/>
</dbReference>
<dbReference type="InterPro" id="IPR015359">
    <property type="entry name" value="PLC_EF-hand-like"/>
</dbReference>
<dbReference type="Pfam" id="PF00036">
    <property type="entry name" value="EF-hand_1"/>
    <property type="match status" value="1"/>
</dbReference>
<dbReference type="InterPro" id="IPR000909">
    <property type="entry name" value="PLipase_C_PInositol-sp_X_dom"/>
</dbReference>
<comment type="caution">
    <text evidence="15">The sequence shown here is derived from an EMBL/GenBank/DDBJ whole genome shotgun (WGS) entry which is preliminary data.</text>
</comment>
<dbReference type="PROSITE" id="PS50008">
    <property type="entry name" value="PIPLC_Y_DOMAIN"/>
    <property type="match status" value="1"/>
</dbReference>
<dbReference type="InterPro" id="IPR018247">
    <property type="entry name" value="EF_Hand_1_Ca_BS"/>
</dbReference>
<evidence type="ECO:0000256" key="3">
    <source>
        <dbReference type="ARBA" id="ARBA00012368"/>
    </source>
</evidence>
<comment type="subcellular location">
    <subcellularLocation>
        <location evidence="2">Cytoplasm</location>
    </subcellularLocation>
</comment>
<keyword evidence="8 11" id="KW-0443">Lipid metabolism</keyword>
<dbReference type="PROSITE" id="PS50007">
    <property type="entry name" value="PIPLC_X_DOMAIN"/>
    <property type="match status" value="1"/>
</dbReference>
<evidence type="ECO:0000259" key="14">
    <source>
        <dbReference type="PROSITE" id="PS50222"/>
    </source>
</evidence>
<feature type="domain" description="EF-hand" evidence="14">
    <location>
        <begin position="24"/>
        <end position="59"/>
    </location>
</feature>
<gene>
    <name evidence="15" type="ORF">GSLYS_00019803001</name>
</gene>
<evidence type="ECO:0000259" key="13">
    <source>
        <dbReference type="PROSITE" id="PS50008"/>
    </source>
</evidence>
<evidence type="ECO:0000256" key="7">
    <source>
        <dbReference type="ARBA" id="ARBA00022963"/>
    </source>
</evidence>
<dbReference type="InterPro" id="IPR001192">
    <property type="entry name" value="PI-PLC_fam"/>
</dbReference>
<evidence type="ECO:0000256" key="10">
    <source>
        <dbReference type="ARBA" id="ARBA00023674"/>
    </source>
</evidence>
<dbReference type="Gene3D" id="1.10.238.10">
    <property type="entry name" value="EF-hand"/>
    <property type="match status" value="2"/>
</dbReference>
<evidence type="ECO:0000256" key="12">
    <source>
        <dbReference type="SAM" id="MobiDB-lite"/>
    </source>
</evidence>
<feature type="non-terminal residue" evidence="15">
    <location>
        <position position="567"/>
    </location>
</feature>
<dbReference type="InterPro" id="IPR002048">
    <property type="entry name" value="EF_hand_dom"/>
</dbReference>
<dbReference type="GO" id="GO:0005737">
    <property type="term" value="C:cytoplasm"/>
    <property type="evidence" value="ECO:0007669"/>
    <property type="project" value="UniProtKB-SubCell"/>
</dbReference>
<dbReference type="InterPro" id="IPR035892">
    <property type="entry name" value="C2_domain_sf"/>
</dbReference>
<dbReference type="CDD" id="cd16202">
    <property type="entry name" value="EFh_PI-PLCdelta"/>
    <property type="match status" value="1"/>
</dbReference>
<organism evidence="15 16">
    <name type="scientific">Lymnaea stagnalis</name>
    <name type="common">Great pond snail</name>
    <name type="synonym">Helix stagnalis</name>
    <dbReference type="NCBI Taxonomy" id="6523"/>
    <lineage>
        <taxon>Eukaryota</taxon>
        <taxon>Metazoa</taxon>
        <taxon>Spiralia</taxon>
        <taxon>Lophotrochozoa</taxon>
        <taxon>Mollusca</taxon>
        <taxon>Gastropoda</taxon>
        <taxon>Heterobranchia</taxon>
        <taxon>Euthyneura</taxon>
        <taxon>Panpulmonata</taxon>
        <taxon>Hygrophila</taxon>
        <taxon>Lymnaeoidea</taxon>
        <taxon>Lymnaeidae</taxon>
        <taxon>Lymnaea</taxon>
    </lineage>
</organism>
<evidence type="ECO:0000256" key="5">
    <source>
        <dbReference type="ARBA" id="ARBA00022801"/>
    </source>
</evidence>
<dbReference type="InterPro" id="IPR011992">
    <property type="entry name" value="EF-hand-dom_pair"/>
</dbReference>
<dbReference type="Gene3D" id="2.60.40.150">
    <property type="entry name" value="C2 domain"/>
    <property type="match status" value="1"/>
</dbReference>
<feature type="compositionally biased region" description="Polar residues" evidence="12">
    <location>
        <begin position="351"/>
        <end position="361"/>
    </location>
</feature>
<evidence type="ECO:0000313" key="16">
    <source>
        <dbReference type="Proteomes" id="UP001497497"/>
    </source>
</evidence>
<dbReference type="GO" id="GO:0005509">
    <property type="term" value="F:calcium ion binding"/>
    <property type="evidence" value="ECO:0007669"/>
    <property type="project" value="InterPro"/>
</dbReference>
<dbReference type="PANTHER" id="PTHR10336:SF209">
    <property type="entry name" value="PHOSPHOINOSITIDE PHOSPHOLIPASE C"/>
    <property type="match status" value="1"/>
</dbReference>
<dbReference type="SUPFAM" id="SSF49562">
    <property type="entry name" value="C2 domain (Calcium/lipid-binding domain, CaLB)"/>
    <property type="match status" value="1"/>
</dbReference>
<accession>A0AAV2IJI1</accession>
<dbReference type="EMBL" id="CAXITT010000808">
    <property type="protein sequence ID" value="CAL1546426.1"/>
    <property type="molecule type" value="Genomic_DNA"/>
</dbReference>
<comment type="catalytic activity">
    <reaction evidence="10">
        <text>a 1,2-diacyl-sn-glycero-3-phospho-(1D-myo-inositol-4,5-bisphosphate) + H2O = 1D-myo-inositol 1,4,5-trisphosphate + a 1,2-diacyl-sn-glycerol + H(+)</text>
        <dbReference type="Rhea" id="RHEA:33179"/>
        <dbReference type="ChEBI" id="CHEBI:15377"/>
        <dbReference type="ChEBI" id="CHEBI:15378"/>
        <dbReference type="ChEBI" id="CHEBI:17815"/>
        <dbReference type="ChEBI" id="CHEBI:58456"/>
        <dbReference type="ChEBI" id="CHEBI:203600"/>
        <dbReference type="EC" id="3.1.4.11"/>
    </reaction>
    <physiologicalReaction direction="left-to-right" evidence="10">
        <dbReference type="Rhea" id="RHEA:33180"/>
    </physiologicalReaction>
</comment>
<dbReference type="Pfam" id="PF09279">
    <property type="entry name" value="EF-hand_like"/>
    <property type="match status" value="1"/>
</dbReference>
<dbReference type="FunFam" id="1.10.238.10:FF:000005">
    <property type="entry name" value="Phosphoinositide phospholipase C"/>
    <property type="match status" value="1"/>
</dbReference>
<evidence type="ECO:0000256" key="6">
    <source>
        <dbReference type="ARBA" id="ARBA00022837"/>
    </source>
</evidence>
<dbReference type="SMART" id="SM00148">
    <property type="entry name" value="PLCXc"/>
    <property type="match status" value="1"/>
</dbReference>
<keyword evidence="16" id="KW-1185">Reference proteome</keyword>
<dbReference type="SUPFAM" id="SSF51695">
    <property type="entry name" value="PLC-like phosphodiesterases"/>
    <property type="match status" value="1"/>
</dbReference>
<dbReference type="EC" id="3.1.4.11" evidence="3 11"/>
<dbReference type="GO" id="GO:0035556">
    <property type="term" value="P:intracellular signal transduction"/>
    <property type="evidence" value="ECO:0007669"/>
    <property type="project" value="InterPro"/>
</dbReference>
<keyword evidence="9" id="KW-0807">Transducer</keyword>
<proteinExistence type="predicted"/>
<keyword evidence="6" id="KW-0106">Calcium</keyword>
<dbReference type="FunFam" id="3.20.20.190:FF:000039">
    <property type="entry name" value="Phosphoinositide phospholipase C"/>
    <property type="match status" value="1"/>
</dbReference>
<evidence type="ECO:0000256" key="9">
    <source>
        <dbReference type="ARBA" id="ARBA00023224"/>
    </source>
</evidence>
<evidence type="ECO:0000256" key="2">
    <source>
        <dbReference type="ARBA" id="ARBA00004496"/>
    </source>
</evidence>
<feature type="region of interest" description="Disordered" evidence="12">
    <location>
        <begin position="334"/>
        <end position="368"/>
    </location>
</feature>
<name>A0AAV2IJI1_LYMST</name>
<sequence length="567" mass="64973">MRDKWIRALRYAMQMEQLAEQRNETDRNIREAFNRADINGDGHLDFEEVMKLLKSLNTDIKKKYARQMFDNADKNRNVSKHSASVLDREEFVFFYHSLTRRVEMEEIFLRFSNAKGFMNIRDLLTFLRDGQKRVDANEDQCRDILDQYEPDGNCKKRDQLSLDGFRKFLTSDREQIFNPAHRVVYQDMGRPMTDYFIASSHNTYLSDDQLTGPSQVEMYITALKKGCSCLELDCWDGPENDPIIYHGYTLTTKILFRDVIKAINEYAFKTSPYPVTLSIENHCSLQQQQVMANVMNLTFGEKIWRKDDDLIETPTPEKLKNKIIIKGKRLPKASENYDDVSDEDEAADMPDNTNGISNNNKVKSKEGQHKIKLHPELSKITTMKSVAFKSVETAAQKDPAFTVISLGESKLEKLFQTSGQGVNRITHHRLIRAYPAGSRTDSSNYNPVPMWNHGCQVIALNYQTSGEAMQLNHGRFMDNGGVGYVLKPSILLSATSSRGEIIHTFKIKLMYLLTNTLPSFIISGFQIPKPKDSTKGEIIDPFIKVEVYGVPSDKAEYKTKVIENNGL</sequence>
<dbReference type="InterPro" id="IPR017946">
    <property type="entry name" value="PLC-like_Pdiesterase_TIM-brl"/>
</dbReference>
<feature type="domain" description="PI-PLC Y-box" evidence="13">
    <location>
        <begin position="380"/>
        <end position="491"/>
    </location>
</feature>
<comment type="cofactor">
    <cofactor evidence="1">
        <name>Ca(2+)</name>
        <dbReference type="ChEBI" id="CHEBI:29108"/>
    </cofactor>
</comment>
<dbReference type="PANTHER" id="PTHR10336">
    <property type="entry name" value="PHOSPHOINOSITIDE-SPECIFIC PHOSPHOLIPASE C FAMILY PROTEIN"/>
    <property type="match status" value="1"/>
</dbReference>
<evidence type="ECO:0000256" key="4">
    <source>
        <dbReference type="ARBA" id="ARBA00022490"/>
    </source>
</evidence>
<dbReference type="GO" id="GO:0004435">
    <property type="term" value="F:phosphatidylinositol-4,5-bisphosphate phospholipase C activity"/>
    <property type="evidence" value="ECO:0007669"/>
    <property type="project" value="UniProtKB-EC"/>
</dbReference>